<reference evidence="3 4" key="2">
    <citation type="submission" date="2019-02" db="EMBL/GenBank/DDBJ databases">
        <title>'Lichenibacterium ramalinii' gen. nov. sp. nov., 'Lichenibacterium minor' gen. nov. sp. nov.</title>
        <authorList>
            <person name="Pankratov T."/>
        </authorList>
    </citation>
    <scope>NUCLEOTIDE SEQUENCE [LARGE SCALE GENOMIC DNA]</scope>
    <source>
        <strain evidence="3 4">RmlP026</strain>
    </source>
</reference>
<keyword evidence="1" id="KW-0732">Signal</keyword>
<organism evidence="3 4">
    <name type="scientific">Lichenibacterium minor</name>
    <dbReference type="NCBI Taxonomy" id="2316528"/>
    <lineage>
        <taxon>Bacteria</taxon>
        <taxon>Pseudomonadati</taxon>
        <taxon>Pseudomonadota</taxon>
        <taxon>Alphaproteobacteria</taxon>
        <taxon>Hyphomicrobiales</taxon>
        <taxon>Lichenihabitantaceae</taxon>
        <taxon>Lichenibacterium</taxon>
    </lineage>
</organism>
<gene>
    <name evidence="3" type="ORF">D3273_06765</name>
</gene>
<dbReference type="Gene3D" id="2.60.40.2390">
    <property type="match status" value="1"/>
</dbReference>
<proteinExistence type="predicted"/>
<keyword evidence="4" id="KW-1185">Reference proteome</keyword>
<dbReference type="AlphaFoldDB" id="A0A4Q2U8G4"/>
<comment type="caution">
    <text evidence="3">The sequence shown here is derived from an EMBL/GenBank/DDBJ whole genome shotgun (WGS) entry which is preliminary data.</text>
</comment>
<feature type="chain" id="PRO_5020522068" evidence="1">
    <location>
        <begin position="30"/>
        <end position="185"/>
    </location>
</feature>
<dbReference type="EMBL" id="QYBB01000005">
    <property type="protein sequence ID" value="RYC32780.1"/>
    <property type="molecule type" value="Genomic_DNA"/>
</dbReference>
<dbReference type="RefSeq" id="WP_129224801.1">
    <property type="nucleotide sequence ID" value="NZ_QYBB01000005.1"/>
</dbReference>
<evidence type="ECO:0000259" key="2">
    <source>
        <dbReference type="Pfam" id="PF12975"/>
    </source>
</evidence>
<dbReference type="Proteomes" id="UP000290759">
    <property type="component" value="Unassembled WGS sequence"/>
</dbReference>
<dbReference type="OrthoDB" id="8456249at2"/>
<evidence type="ECO:0000313" key="4">
    <source>
        <dbReference type="Proteomes" id="UP000290759"/>
    </source>
</evidence>
<name>A0A4Q2U8G4_9HYPH</name>
<reference evidence="3 4" key="1">
    <citation type="submission" date="2018-12" db="EMBL/GenBank/DDBJ databases">
        <authorList>
            <person name="Grouzdev D.S."/>
            <person name="Krutkina M.S."/>
        </authorList>
    </citation>
    <scope>NUCLEOTIDE SEQUENCE [LARGE SCALE GENOMIC DNA]</scope>
    <source>
        <strain evidence="3 4">RmlP026</strain>
    </source>
</reference>
<protein>
    <submittedName>
        <fullName evidence="3">DUF3859 domain-containing protein</fullName>
    </submittedName>
</protein>
<accession>A0A4Q2U8G4</accession>
<evidence type="ECO:0000256" key="1">
    <source>
        <dbReference type="SAM" id="SignalP"/>
    </source>
</evidence>
<feature type="domain" description="DUF3859" evidence="2">
    <location>
        <begin position="66"/>
        <end position="168"/>
    </location>
</feature>
<dbReference type="InterPro" id="IPR024331">
    <property type="entry name" value="DUF3859"/>
</dbReference>
<sequence>MNDARSRALVAALAAALAASGFGAGTAAAHPTAEILDWGPIVGRRAPEAPLGTGGTGLAPAVPMSHQRYLDRTDAIEARLCRSFGVKLRILPGAGEPEPGAVVVRVLHPTFTGPDGATSAEDDFASAIVFGQTHVGFTFDHDWEMRPGDWTFVVAAGGAIVATKRFHVALPPPGSPTSDCGGGTS</sequence>
<evidence type="ECO:0000313" key="3">
    <source>
        <dbReference type="EMBL" id="RYC32780.1"/>
    </source>
</evidence>
<dbReference type="Pfam" id="PF12975">
    <property type="entry name" value="DUF3859"/>
    <property type="match status" value="1"/>
</dbReference>
<feature type="signal peptide" evidence="1">
    <location>
        <begin position="1"/>
        <end position="29"/>
    </location>
</feature>